<dbReference type="GeneID" id="101849175"/>
<feature type="compositionally biased region" description="Gly residues" evidence="3">
    <location>
        <begin position="400"/>
        <end position="409"/>
    </location>
</feature>
<feature type="compositionally biased region" description="Polar residues" evidence="3">
    <location>
        <begin position="726"/>
        <end position="737"/>
    </location>
</feature>
<feature type="compositionally biased region" description="Basic and acidic residues" evidence="3">
    <location>
        <begin position="194"/>
        <end position="208"/>
    </location>
</feature>
<reference evidence="6" key="1">
    <citation type="submission" date="2025-08" db="UniProtKB">
        <authorList>
            <consortium name="RefSeq"/>
        </authorList>
    </citation>
    <scope>IDENTIFICATION</scope>
</reference>
<dbReference type="Proteomes" id="UP000694888">
    <property type="component" value="Unplaced"/>
</dbReference>
<feature type="region of interest" description="Disordered" evidence="3">
    <location>
        <begin position="658"/>
        <end position="737"/>
    </location>
</feature>
<dbReference type="PANTHER" id="PTHR15427:SF1">
    <property type="entry name" value="EMILIN-1"/>
    <property type="match status" value="1"/>
</dbReference>
<feature type="compositionally biased region" description="Acidic residues" evidence="3">
    <location>
        <begin position="529"/>
        <end position="547"/>
    </location>
</feature>
<feature type="compositionally biased region" description="Basic and acidic residues" evidence="3">
    <location>
        <begin position="153"/>
        <end position="163"/>
    </location>
</feature>
<evidence type="ECO:0000256" key="3">
    <source>
        <dbReference type="SAM" id="MobiDB-lite"/>
    </source>
</evidence>
<name>A0ABM0K9L9_APLCA</name>
<comment type="subcellular location">
    <subcellularLocation>
        <location evidence="1">Secreted</location>
    </subcellularLocation>
</comment>
<dbReference type="RefSeq" id="XP_005112219.2">
    <property type="nucleotide sequence ID" value="XM_005112162.2"/>
</dbReference>
<evidence type="ECO:0000256" key="4">
    <source>
        <dbReference type="SAM" id="SignalP"/>
    </source>
</evidence>
<keyword evidence="5" id="KW-1185">Reference proteome</keyword>
<organism evidence="5 6">
    <name type="scientific">Aplysia californica</name>
    <name type="common">California sea hare</name>
    <dbReference type="NCBI Taxonomy" id="6500"/>
    <lineage>
        <taxon>Eukaryota</taxon>
        <taxon>Metazoa</taxon>
        <taxon>Spiralia</taxon>
        <taxon>Lophotrochozoa</taxon>
        <taxon>Mollusca</taxon>
        <taxon>Gastropoda</taxon>
        <taxon>Heterobranchia</taxon>
        <taxon>Euthyneura</taxon>
        <taxon>Tectipleura</taxon>
        <taxon>Aplysiida</taxon>
        <taxon>Aplysioidea</taxon>
        <taxon>Aplysiidae</taxon>
        <taxon>Aplysia</taxon>
    </lineage>
</organism>
<dbReference type="PANTHER" id="PTHR15427">
    <property type="entry name" value="EMILIN ELASTIN MICROFIBRIL INTERFACE-LOCATED PROTEIN ELASTIN MICROFIBRIL INTERFACER"/>
    <property type="match status" value="1"/>
</dbReference>
<feature type="compositionally biased region" description="Basic and acidic residues" evidence="3">
    <location>
        <begin position="710"/>
        <end position="722"/>
    </location>
</feature>
<gene>
    <name evidence="6" type="primary">LOC101849175</name>
</gene>
<evidence type="ECO:0000313" key="5">
    <source>
        <dbReference type="Proteomes" id="UP000694888"/>
    </source>
</evidence>
<feature type="region of interest" description="Disordered" evidence="3">
    <location>
        <begin position="113"/>
        <end position="222"/>
    </location>
</feature>
<feature type="region of interest" description="Disordered" evidence="3">
    <location>
        <begin position="362"/>
        <end position="622"/>
    </location>
</feature>
<proteinExistence type="predicted"/>
<protein>
    <submittedName>
        <fullName evidence="6">Uncharacterized protein LOC101849175</fullName>
    </submittedName>
</protein>
<evidence type="ECO:0000256" key="1">
    <source>
        <dbReference type="ARBA" id="ARBA00004613"/>
    </source>
</evidence>
<evidence type="ECO:0000256" key="2">
    <source>
        <dbReference type="ARBA" id="ARBA00022525"/>
    </source>
</evidence>
<feature type="chain" id="PRO_5046215337" evidence="4">
    <location>
        <begin position="20"/>
        <end position="761"/>
    </location>
</feature>
<evidence type="ECO:0000313" key="6">
    <source>
        <dbReference type="RefSeq" id="XP_005112219.2"/>
    </source>
</evidence>
<keyword evidence="4" id="KW-0732">Signal</keyword>
<feature type="compositionally biased region" description="Polar residues" evidence="3">
    <location>
        <begin position="115"/>
        <end position="125"/>
    </location>
</feature>
<dbReference type="InterPro" id="IPR050392">
    <property type="entry name" value="Collagen/C1q_domain"/>
</dbReference>
<feature type="region of interest" description="Disordered" evidence="3">
    <location>
        <begin position="287"/>
        <end position="345"/>
    </location>
</feature>
<feature type="compositionally biased region" description="Polar residues" evidence="3">
    <location>
        <begin position="659"/>
        <end position="679"/>
    </location>
</feature>
<accession>A0ABM0K9L9</accession>
<sequence>MATWILLTVVLLSINDVVARTRMRMVPTVMSTRLASLSHWCPRQENRLVSCLQRDAPVVKNGAAIMRRTYRWKKQLVWDCCPGFQGKNCQDVCVSCGTIATLADRVSATEEQLKKLSTTPQSYDPATSELPCPCERGPPGPKGDAGAPGRPGPRGERGPRGEKGSQGLWGSVGAQSGAGTASGEDAWSSTTPIFERDETRDEEVQADLKKKRRKEKRRNKEREEAIVKENKELSTRVSVLEHQILELEQKLSAMQPLITAVTTWGDHIGTLDKRVYRLEILINSPETDTDAPFLAHPYSEPAGRGEEAAFPPGTSDPGTRGDKPGPESQDGEARRVGEAGTGQDFWWSTLADEITTEAWDGSVAHGNPEKALASSSSSSAADLKDGRGNSQFGPPLGGSWNTGGGGRSEVGGDSDVSGPPLVGRRGTIRHPDDEGEGEEGGAAGGTEWKYPTYEEFQRSEGFSGFTEREGGETSTASSASASGRGGKLRGDMMIPPPLPVKMGSEEPPVVFDSAVPAEDDFFRGGKDVDNDDDDDDNNDDDDVDDDDAKFRTTPAEEEEEVTQPLRTEAQVDSSDRDGEEGQGFSSMQSSEVKNEKAVKNCSGSCPTEQPYPPPLPPEDVITSLFPDDEEILKAHQQGYAEFYRVLKQKLGDTPLFQALTMQGEQQQVPHSEPSDSAQNGDVKGSMQKGSREETGSEVRGGEGSNLQRGNTEHQRAKFDGLKGSRHSPQTARFTAHDSSSVTRYSVVSCLLIPLLISFLIL</sequence>
<feature type="compositionally biased region" description="Basic and acidic residues" evidence="3">
    <location>
        <begin position="319"/>
        <end position="337"/>
    </location>
</feature>
<keyword evidence="2" id="KW-0964">Secreted</keyword>
<feature type="compositionally biased region" description="Basic and acidic residues" evidence="3">
    <location>
        <begin position="689"/>
        <end position="700"/>
    </location>
</feature>
<feature type="compositionally biased region" description="Low complexity" evidence="3">
    <location>
        <begin position="472"/>
        <end position="482"/>
    </location>
</feature>
<feature type="signal peptide" evidence="4">
    <location>
        <begin position="1"/>
        <end position="19"/>
    </location>
</feature>